<name>A0ABZ2YXE6_9BACT</name>
<evidence type="ECO:0000256" key="1">
    <source>
        <dbReference type="ARBA" id="ARBA00004370"/>
    </source>
</evidence>
<dbReference type="Pfam" id="PF07244">
    <property type="entry name" value="POTRA"/>
    <property type="match status" value="1"/>
</dbReference>
<dbReference type="PROSITE" id="PS51257">
    <property type="entry name" value="PROKAR_LIPOPROTEIN"/>
    <property type="match status" value="1"/>
</dbReference>
<dbReference type="EMBL" id="CP150096">
    <property type="protein sequence ID" value="WZN44671.1"/>
    <property type="molecule type" value="Genomic_DNA"/>
</dbReference>
<evidence type="ECO:0000256" key="2">
    <source>
        <dbReference type="ARBA" id="ARBA00022692"/>
    </source>
</evidence>
<protein>
    <submittedName>
        <fullName evidence="8">BamA/TamA family outer membrane protein</fullName>
    </submittedName>
</protein>
<dbReference type="Gene3D" id="3.10.20.310">
    <property type="entry name" value="membrane protein fhac"/>
    <property type="match status" value="1"/>
</dbReference>
<accession>A0ABZ2YXE6</accession>
<evidence type="ECO:0000259" key="7">
    <source>
        <dbReference type="Pfam" id="PF07244"/>
    </source>
</evidence>
<feature type="domain" description="POTRA" evidence="7">
    <location>
        <begin position="176"/>
        <end position="238"/>
    </location>
</feature>
<keyword evidence="2" id="KW-0812">Transmembrane</keyword>
<keyword evidence="3" id="KW-0732">Signal</keyword>
<evidence type="ECO:0000313" key="8">
    <source>
        <dbReference type="EMBL" id="WZN44671.1"/>
    </source>
</evidence>
<evidence type="ECO:0000256" key="5">
    <source>
        <dbReference type="ARBA" id="ARBA00023237"/>
    </source>
</evidence>
<dbReference type="PANTHER" id="PTHR12815:SF47">
    <property type="entry name" value="TRANSLOCATION AND ASSEMBLY MODULE SUBUNIT TAMA"/>
    <property type="match status" value="1"/>
</dbReference>
<sequence length="771" mass="88336">MTIRQIRILAIGLVLLQACSTTRTVPEGDRLYTGHDVTWKQPKKDRPKDISTIQSGINERVRPSPNRKFLGMPFKLWLYNLGNEPKGKGLNHLLRNKWGEAPVLLSQVRPKRITNIVESYLEDNGYFQVMVDDSIRNQGRKKASLRLTVEPNHRYTIHRVRFDTDTGVISKLIIQMAKETLLKPNDFYSLDRIKGERERIHNNLKEEGFYYFTPDYMIVQVDSTLKGQVDLYVKVKPGTPSTALRQYWMRSVEVFPNYDLTRDSTLKSVQARDYGGYKVVDPDSLFKPIVFDRSVFLQEDSLYRISSHNITLQRLVNLGAFKFVRGNFRPLRDSSLLAARFYLTPYPKRSLQFEVSGTSKSNGFVGSQVKISARNRNLQKKANILEINLGGGFETQVGGKTQTYSTNAYSLNAEVALTMPRFYTPFIRFNPRTPYVPRTRVSLGYELLRRPNMYTLNAMTAQYGYIWKQTKFLDHTLYPIAITYTLPSNLSDTFKVQQELDPALKQSIAKQFILGSNYTLTYNNQDPFRYHSFFGQFNIDVAGNLAGLIATKQEDGTKQVFRQDFAQYVRLSADGRHYWRLANNLRWVNRLFLGYGYAYGKYVSDPTQPATLPFIKQFFTGGSNSIRAFRARTLGPGAKSPPDPKSTNLLLANAAGDVKLEFNSELRYKVQQLIELAAFVDAGNIWLGRAKPENQEQVFAMNRFYKEIAVGSGLGLRIDASILLVRFDVAFPLRKPVFQKGFLWLPDAIDIGDSKWRKENLILNIAIGYPF</sequence>
<keyword evidence="9" id="KW-1185">Reference proteome</keyword>
<dbReference type="InterPro" id="IPR039910">
    <property type="entry name" value="D15-like"/>
</dbReference>
<evidence type="ECO:0000259" key="6">
    <source>
        <dbReference type="Pfam" id="PF01103"/>
    </source>
</evidence>
<reference evidence="8 9" key="1">
    <citation type="submission" date="2024-03" db="EMBL/GenBank/DDBJ databases">
        <title>Chitinophaga caseinilytica sp. nov., a casein hydrolysing bacterium isolated from forest soil.</title>
        <authorList>
            <person name="Lee D.S."/>
            <person name="Han D.M."/>
            <person name="Baek J.H."/>
            <person name="Choi D.G."/>
            <person name="Jeon J.H."/>
            <person name="Jeon C.O."/>
        </authorList>
    </citation>
    <scope>NUCLEOTIDE SEQUENCE [LARGE SCALE GENOMIC DNA]</scope>
    <source>
        <strain evidence="8 9">KACC 19118</strain>
    </source>
</reference>
<gene>
    <name evidence="8" type="ORF">WJU22_17385</name>
</gene>
<keyword evidence="5" id="KW-0998">Cell outer membrane</keyword>
<feature type="domain" description="Bacterial surface antigen (D15)" evidence="6">
    <location>
        <begin position="410"/>
        <end position="737"/>
    </location>
</feature>
<proteinExistence type="predicted"/>
<dbReference type="Proteomes" id="UP001449657">
    <property type="component" value="Chromosome"/>
</dbReference>
<dbReference type="RefSeq" id="WP_341839440.1">
    <property type="nucleotide sequence ID" value="NZ_CP149792.1"/>
</dbReference>
<evidence type="ECO:0000313" key="9">
    <source>
        <dbReference type="Proteomes" id="UP001449657"/>
    </source>
</evidence>
<dbReference type="Pfam" id="PF01103">
    <property type="entry name" value="Omp85"/>
    <property type="match status" value="1"/>
</dbReference>
<evidence type="ECO:0000256" key="4">
    <source>
        <dbReference type="ARBA" id="ARBA00023136"/>
    </source>
</evidence>
<dbReference type="PANTHER" id="PTHR12815">
    <property type="entry name" value="SORTING AND ASSEMBLY MACHINERY SAMM50 PROTEIN FAMILY MEMBER"/>
    <property type="match status" value="1"/>
</dbReference>
<dbReference type="InterPro" id="IPR000184">
    <property type="entry name" value="Bac_surfAg_D15"/>
</dbReference>
<dbReference type="Gene3D" id="2.40.160.50">
    <property type="entry name" value="membrane protein fhac: a member of the omp85/tpsb transporter family"/>
    <property type="match status" value="1"/>
</dbReference>
<dbReference type="InterPro" id="IPR010827">
    <property type="entry name" value="BamA/TamA_POTRA"/>
</dbReference>
<organism evidence="8 9">
    <name type="scientific">Chitinophaga caseinilytica</name>
    <dbReference type="NCBI Taxonomy" id="2267521"/>
    <lineage>
        <taxon>Bacteria</taxon>
        <taxon>Pseudomonadati</taxon>
        <taxon>Bacteroidota</taxon>
        <taxon>Chitinophagia</taxon>
        <taxon>Chitinophagales</taxon>
        <taxon>Chitinophagaceae</taxon>
        <taxon>Chitinophaga</taxon>
    </lineage>
</organism>
<comment type="subcellular location">
    <subcellularLocation>
        <location evidence="1">Membrane</location>
    </subcellularLocation>
</comment>
<evidence type="ECO:0000256" key="3">
    <source>
        <dbReference type="ARBA" id="ARBA00022729"/>
    </source>
</evidence>
<keyword evidence="4" id="KW-0472">Membrane</keyword>